<dbReference type="Proteomes" id="UP000887566">
    <property type="component" value="Unplaced"/>
</dbReference>
<proteinExistence type="predicted"/>
<feature type="region of interest" description="Disordered" evidence="1">
    <location>
        <begin position="138"/>
        <end position="219"/>
    </location>
</feature>
<evidence type="ECO:0000313" key="2">
    <source>
        <dbReference type="Proteomes" id="UP000887566"/>
    </source>
</evidence>
<sequence length="324" mass="36773">MGKAFEDSFQRQEQSRNLLTFGDINRSTGFVAISAGGNRSRVFVKHTCMLLLPASTPSVFQRGRVFCEMAVETRSKNFEPERTYHYNTYTERRTYGRDENGEVVITIEKDPGEPVRPLTPVRPVTPIGDYAIRPIEPIQNIPPLQDIPPIPRIEHRRPSSGGAAGNRHSPPRTTPPMSDERRRSSGASRSYSPPSPISPQSHSPRSNRSNGFSDDDYVPRKKIIKKKRWVSIHDGRPVSPYTETVSYVPSLSPHLLSVQPARREVRRSSPVSFQEPPRSSPTGYQQQRHSPNYNQQHQRRRSSPTFQIPGECSLLEHNPLYRGD</sequence>
<name>A0A914VGJ9_9BILA</name>
<accession>A0A914VGJ9</accession>
<protein>
    <submittedName>
        <fullName evidence="3">Uncharacterized protein</fullName>
    </submittedName>
</protein>
<feature type="compositionally biased region" description="Low complexity" evidence="1">
    <location>
        <begin position="185"/>
        <end position="206"/>
    </location>
</feature>
<dbReference type="AlphaFoldDB" id="A0A914VGJ9"/>
<feature type="region of interest" description="Disordered" evidence="1">
    <location>
        <begin position="258"/>
        <end position="311"/>
    </location>
</feature>
<evidence type="ECO:0000256" key="1">
    <source>
        <dbReference type="SAM" id="MobiDB-lite"/>
    </source>
</evidence>
<feature type="compositionally biased region" description="Polar residues" evidence="1">
    <location>
        <begin position="280"/>
        <end position="296"/>
    </location>
</feature>
<reference evidence="3" key="1">
    <citation type="submission" date="2022-11" db="UniProtKB">
        <authorList>
            <consortium name="WormBaseParasite"/>
        </authorList>
    </citation>
    <scope>IDENTIFICATION</scope>
</reference>
<dbReference type="WBParaSite" id="PSAMB.scaffold1939size26540.g15673.t1">
    <property type="protein sequence ID" value="PSAMB.scaffold1939size26540.g15673.t1"/>
    <property type="gene ID" value="PSAMB.scaffold1939size26540.g15673"/>
</dbReference>
<keyword evidence="2" id="KW-1185">Reference proteome</keyword>
<organism evidence="2 3">
    <name type="scientific">Plectus sambesii</name>
    <dbReference type="NCBI Taxonomy" id="2011161"/>
    <lineage>
        <taxon>Eukaryota</taxon>
        <taxon>Metazoa</taxon>
        <taxon>Ecdysozoa</taxon>
        <taxon>Nematoda</taxon>
        <taxon>Chromadorea</taxon>
        <taxon>Plectida</taxon>
        <taxon>Plectina</taxon>
        <taxon>Plectoidea</taxon>
        <taxon>Plectidae</taxon>
        <taxon>Plectus</taxon>
    </lineage>
</organism>
<evidence type="ECO:0000313" key="3">
    <source>
        <dbReference type="WBParaSite" id="PSAMB.scaffold1939size26540.g15673.t1"/>
    </source>
</evidence>